<keyword evidence="4" id="KW-1185">Reference proteome</keyword>
<dbReference type="EMBL" id="CP003614">
    <property type="protein sequence ID" value="AFZ05794.1"/>
    <property type="molecule type" value="Genomic_DNA"/>
</dbReference>
<feature type="domain" description="Glycosyltransferase subfamily 4-like N-terminal" evidence="2">
    <location>
        <begin position="21"/>
        <end position="181"/>
    </location>
</feature>
<dbReference type="OrthoDB" id="447114at2"/>
<gene>
    <name evidence="3" type="ORF">Osc7112_1251</name>
</gene>
<dbReference type="Proteomes" id="UP000010478">
    <property type="component" value="Chromosome"/>
</dbReference>
<dbReference type="AlphaFoldDB" id="K9VE71"/>
<dbReference type="PANTHER" id="PTHR12526:SF630">
    <property type="entry name" value="GLYCOSYLTRANSFERASE"/>
    <property type="match status" value="1"/>
</dbReference>
<dbReference type="HOGENOM" id="CLU_009583_0_1_3"/>
<dbReference type="eggNOG" id="COG0438">
    <property type="taxonomic scope" value="Bacteria"/>
</dbReference>
<keyword evidence="3" id="KW-0808">Transferase</keyword>
<dbReference type="PANTHER" id="PTHR12526">
    <property type="entry name" value="GLYCOSYLTRANSFERASE"/>
    <property type="match status" value="1"/>
</dbReference>
<feature type="domain" description="Glycosyl transferase family 1" evidence="1">
    <location>
        <begin position="194"/>
        <end position="355"/>
    </location>
</feature>
<dbReference type="SUPFAM" id="SSF53756">
    <property type="entry name" value="UDP-Glycosyltransferase/glycogen phosphorylase"/>
    <property type="match status" value="1"/>
</dbReference>
<dbReference type="RefSeq" id="WP_015175118.1">
    <property type="nucleotide sequence ID" value="NC_019729.1"/>
</dbReference>
<evidence type="ECO:0000313" key="4">
    <source>
        <dbReference type="Proteomes" id="UP000010478"/>
    </source>
</evidence>
<dbReference type="PATRIC" id="fig|179408.3.peg.1525"/>
<organism evidence="3 4">
    <name type="scientific">Phormidium nigroviride PCC 7112</name>
    <dbReference type="NCBI Taxonomy" id="179408"/>
    <lineage>
        <taxon>Bacteria</taxon>
        <taxon>Bacillati</taxon>
        <taxon>Cyanobacteriota</taxon>
        <taxon>Cyanophyceae</taxon>
        <taxon>Oscillatoriophycideae</taxon>
        <taxon>Oscillatoriales</taxon>
        <taxon>Oscillatoriaceae</taxon>
        <taxon>Phormidium</taxon>
    </lineage>
</organism>
<dbReference type="KEGG" id="oni:Osc7112_1251"/>
<accession>K9VE71</accession>
<reference evidence="3 4" key="1">
    <citation type="submission" date="2012-05" db="EMBL/GenBank/DDBJ databases">
        <title>Finished chromosome of genome of Oscillatoria sp. PCC 7112.</title>
        <authorList>
            <consortium name="US DOE Joint Genome Institute"/>
            <person name="Gugger M."/>
            <person name="Coursin T."/>
            <person name="Rippka R."/>
            <person name="Tandeau De Marsac N."/>
            <person name="Huntemann M."/>
            <person name="Wei C.-L."/>
            <person name="Han J."/>
            <person name="Detter J.C."/>
            <person name="Han C."/>
            <person name="Tapia R."/>
            <person name="Davenport K."/>
            <person name="Daligault H."/>
            <person name="Erkkila T."/>
            <person name="Gu W."/>
            <person name="Munk A.C.C."/>
            <person name="Teshima H."/>
            <person name="Xu Y."/>
            <person name="Chain P."/>
            <person name="Chen A."/>
            <person name="Krypides N."/>
            <person name="Mavromatis K."/>
            <person name="Markowitz V."/>
            <person name="Szeto E."/>
            <person name="Ivanova N."/>
            <person name="Mikhailova N."/>
            <person name="Ovchinnikova G."/>
            <person name="Pagani I."/>
            <person name="Pati A."/>
            <person name="Goodwin L."/>
            <person name="Peters L."/>
            <person name="Pitluck S."/>
            <person name="Woyke T."/>
            <person name="Kerfeld C."/>
        </authorList>
    </citation>
    <scope>NUCLEOTIDE SEQUENCE [LARGE SCALE GENOMIC DNA]</scope>
    <source>
        <strain evidence="3 4">PCC 7112</strain>
    </source>
</reference>
<dbReference type="InterPro" id="IPR028098">
    <property type="entry name" value="Glyco_trans_4-like_N"/>
</dbReference>
<evidence type="ECO:0000259" key="2">
    <source>
        <dbReference type="Pfam" id="PF13439"/>
    </source>
</evidence>
<protein>
    <submittedName>
        <fullName evidence="3">Glycosyl transferase group 1</fullName>
    </submittedName>
</protein>
<dbReference type="Pfam" id="PF00534">
    <property type="entry name" value="Glycos_transf_1"/>
    <property type="match status" value="1"/>
</dbReference>
<proteinExistence type="predicted"/>
<evidence type="ECO:0000313" key="3">
    <source>
        <dbReference type="EMBL" id="AFZ05794.1"/>
    </source>
</evidence>
<sequence length="385" mass="43297">MNSLLIITTIPATIHAFLLPFAERFRELGWRVDAMACGISDNAECLQAFDRVWEVEWSRNPLDTRNFLVAPRVIREVVKTEQYDIIHVHTPVAAFVARYALKDLKKKQKFQVIYTAHGFHFHPLGKPLKNAVFMNLEKLAGPWTDYLVTINREDESAAKRYKILPPERVRYMPGIGVDIDRYSPSAVSEADVKQVRQEMSLNGETQLFLSAIEFIPRKHPQDVLKAFAKLARPDVDLAFAGDGPMLAEIQQMASDLGVKNQVHFLGNRRDVPTLMRASVATLLASEQEGLPRSIMESLSLEIPAIGTDIRGTRDLLEGGCGLLVKLGDIDGLAQAMAWVLDRPVAAREMAQRGRESILAYELQNILKQHEALYAEINHQPSTINH</sequence>
<dbReference type="GO" id="GO:0016757">
    <property type="term" value="F:glycosyltransferase activity"/>
    <property type="evidence" value="ECO:0007669"/>
    <property type="project" value="InterPro"/>
</dbReference>
<dbReference type="Gene3D" id="3.40.50.2000">
    <property type="entry name" value="Glycogen Phosphorylase B"/>
    <property type="match status" value="2"/>
</dbReference>
<evidence type="ECO:0000259" key="1">
    <source>
        <dbReference type="Pfam" id="PF00534"/>
    </source>
</evidence>
<name>K9VE71_9CYAN</name>
<dbReference type="Pfam" id="PF13439">
    <property type="entry name" value="Glyco_transf_4"/>
    <property type="match status" value="1"/>
</dbReference>
<dbReference type="InterPro" id="IPR001296">
    <property type="entry name" value="Glyco_trans_1"/>
</dbReference>
<dbReference type="STRING" id="179408.Osc7112_1251"/>